<evidence type="ECO:0000313" key="2">
    <source>
        <dbReference type="EMBL" id="KAJ8509779.1"/>
    </source>
</evidence>
<evidence type="ECO:0000256" key="1">
    <source>
        <dbReference type="SAM" id="Phobius"/>
    </source>
</evidence>
<reference evidence="2 3" key="1">
    <citation type="submission" date="2022-12" db="EMBL/GenBank/DDBJ databases">
        <title>Chromosome-scale assembly of the Ensete ventricosum genome.</title>
        <authorList>
            <person name="Dussert Y."/>
            <person name="Stocks J."/>
            <person name="Wendawek A."/>
            <person name="Woldeyes F."/>
            <person name="Nichols R.A."/>
            <person name="Borrell J.S."/>
        </authorList>
    </citation>
    <scope>NUCLEOTIDE SEQUENCE [LARGE SCALE GENOMIC DNA]</scope>
    <source>
        <strain evidence="3">cv. Maze</strain>
        <tissue evidence="2">Seeds</tissue>
    </source>
</reference>
<proteinExistence type="predicted"/>
<comment type="caution">
    <text evidence="2">The sequence shown here is derived from an EMBL/GenBank/DDBJ whole genome shotgun (WGS) entry which is preliminary data.</text>
</comment>
<dbReference type="AlphaFoldDB" id="A0AAV8RIG7"/>
<protein>
    <submittedName>
        <fullName evidence="2">Uncharacterized protein</fullName>
    </submittedName>
</protein>
<sequence>MVRVSGRGFGSFCVFLRFLSRTYNEDLHLVSGPTELSWSSTLGAGRRHHGQSLVVVLLRLGGGAPMQPAVDGNSVADVPDGEEAVGEEGIAGYLIALVVPRRRNPVQHLQVELDEFFFVFVDTVFFLFLLLVRVNPNT</sequence>
<dbReference type="Proteomes" id="UP001222027">
    <property type="component" value="Unassembled WGS sequence"/>
</dbReference>
<evidence type="ECO:0000313" key="3">
    <source>
        <dbReference type="Proteomes" id="UP001222027"/>
    </source>
</evidence>
<feature type="transmembrane region" description="Helical" evidence="1">
    <location>
        <begin position="116"/>
        <end position="134"/>
    </location>
</feature>
<organism evidence="2 3">
    <name type="scientific">Ensete ventricosum</name>
    <name type="common">Abyssinian banana</name>
    <name type="synonym">Musa ensete</name>
    <dbReference type="NCBI Taxonomy" id="4639"/>
    <lineage>
        <taxon>Eukaryota</taxon>
        <taxon>Viridiplantae</taxon>
        <taxon>Streptophyta</taxon>
        <taxon>Embryophyta</taxon>
        <taxon>Tracheophyta</taxon>
        <taxon>Spermatophyta</taxon>
        <taxon>Magnoliopsida</taxon>
        <taxon>Liliopsida</taxon>
        <taxon>Zingiberales</taxon>
        <taxon>Musaceae</taxon>
        <taxon>Ensete</taxon>
    </lineage>
</organism>
<keyword evidence="1" id="KW-0812">Transmembrane</keyword>
<dbReference type="EMBL" id="JAQQAF010000001">
    <property type="protein sequence ID" value="KAJ8509779.1"/>
    <property type="molecule type" value="Genomic_DNA"/>
</dbReference>
<name>A0AAV8RIG7_ENSVE</name>
<keyword evidence="1" id="KW-1133">Transmembrane helix</keyword>
<accession>A0AAV8RIG7</accession>
<keyword evidence="3" id="KW-1185">Reference proteome</keyword>
<gene>
    <name evidence="2" type="ORF">OPV22_000213</name>
</gene>
<keyword evidence="1" id="KW-0472">Membrane</keyword>